<evidence type="ECO:0000313" key="3">
    <source>
        <dbReference type="EMBL" id="AWI55391.1"/>
    </source>
</evidence>
<keyword evidence="3" id="KW-0614">Plasmid</keyword>
<dbReference type="SUPFAM" id="SSF53300">
    <property type="entry name" value="vWA-like"/>
    <property type="match status" value="1"/>
</dbReference>
<dbReference type="PANTHER" id="PTHR45737:SF6">
    <property type="entry name" value="VON WILLEBRAND FACTOR A DOMAIN-CONTAINING PROTEIN 5A"/>
    <property type="match status" value="1"/>
</dbReference>
<geneLocation type="plasmid" evidence="4">
    <name>ptb101</name>
</geneLocation>
<dbReference type="KEGG" id="aon:DEH84_17500"/>
<evidence type="ECO:0000313" key="4">
    <source>
        <dbReference type="Proteomes" id="UP000244892"/>
    </source>
</evidence>
<sequence>MKTEHPTLTTRGGFAAPVLQSVQAQGELDGLLLTMTLRQAFRNTTAENMEVVYTFPLAWGAVLTGLEATLGGQRMSGQVMARQDARDRYEDAVESGDAPVMVEKVEGNLFSAALGSLKPGEEAVVELRYAQMLAFEQDRIRLVVPTTIAPRYGDAVRQGGLKPDQVPSSDLMAEHGFRLSVTLRGAVARARIGSPTHAITQQHDGHAVTVSLRGRAWLDRDFVLLLEGLAGHSFALAGPDARSGAGHTALIASYCPTLPAQAPTPLRLKMLVDCSGSMAGDSMDQARAALRPLAAQLTPDDQVSFSRFGSHTERGLRPVAGTPRHVATLRKHIDALEADLGGTELAEALQDTFALPMEPVHGAAEADVLLITDGEVWDAQRIVDDARRSGHRVYALGVGSAPAESLLREMAEATGGACEFATPHEDMAAAVQRLLARIRLAWPVQPRVLADATPLWCSPVPSRVVAGETLHVFLRLPAPPAQAPALKVTELPAMHAALSVRQDDLVARLVAAREIGLTPDRDAARGLAERYQLVTDETNLLLVIERAEADKTDGMPALHTVRPMVAAGWGGTGMVYADAAPDLRFCASRAPVRVASQVMYDCLDVASFVPHTPTPEELVSGFNAAAVHGQGLRQTLRALTALDLSDDVQRALDEATVRLGSTIKAWASYLLWLHETGSPSLRLSAEALAMVQGQALGFDVAARAALEPVFASTVAIVT</sequence>
<name>A0A2U8FWF5_9BURK</name>
<feature type="domain" description="VWFA" evidence="1">
    <location>
        <begin position="267"/>
        <end position="438"/>
    </location>
</feature>
<dbReference type="PANTHER" id="PTHR45737">
    <property type="entry name" value="VON WILLEBRAND FACTOR A DOMAIN-CONTAINING PROTEIN 5A"/>
    <property type="match status" value="1"/>
</dbReference>
<dbReference type="PROSITE" id="PS51468">
    <property type="entry name" value="VIT"/>
    <property type="match status" value="1"/>
</dbReference>
<dbReference type="OrthoDB" id="9784383at2"/>
<dbReference type="EMBL" id="CP029211">
    <property type="protein sequence ID" value="AWI55391.1"/>
    <property type="molecule type" value="Genomic_DNA"/>
</dbReference>
<dbReference type="AlphaFoldDB" id="A0A2U8FWF5"/>
<dbReference type="Pfam" id="PF08487">
    <property type="entry name" value="VIT"/>
    <property type="match status" value="1"/>
</dbReference>
<dbReference type="InterPro" id="IPR002035">
    <property type="entry name" value="VWF_A"/>
</dbReference>
<protein>
    <recommendedName>
        <fullName evidence="5">VWA domain-containing protein</fullName>
    </recommendedName>
</protein>
<feature type="domain" description="VIT" evidence="2">
    <location>
        <begin position="3"/>
        <end position="131"/>
    </location>
</feature>
<dbReference type="RefSeq" id="WP_109038505.1">
    <property type="nucleotide sequence ID" value="NZ_CP029211.1"/>
</dbReference>
<keyword evidence="4" id="KW-1185">Reference proteome</keyword>
<evidence type="ECO:0008006" key="5">
    <source>
        <dbReference type="Google" id="ProtNLM"/>
    </source>
</evidence>
<dbReference type="SMART" id="SM00327">
    <property type="entry name" value="VWA"/>
    <property type="match status" value="1"/>
</dbReference>
<dbReference type="Proteomes" id="UP000244892">
    <property type="component" value="Plasmid pTB101"/>
</dbReference>
<proteinExistence type="predicted"/>
<dbReference type="InterPro" id="IPR013694">
    <property type="entry name" value="VIT"/>
</dbReference>
<reference evidence="3 4" key="1">
    <citation type="submission" date="2018-05" db="EMBL/GenBank/DDBJ databases">
        <title>complete genome sequence of Aquabacterium olei NBRC 110486.</title>
        <authorList>
            <person name="Tang B."/>
            <person name="Chang J."/>
            <person name="Zhang L."/>
            <person name="Yang H."/>
        </authorList>
    </citation>
    <scope>NUCLEOTIDE SEQUENCE [LARGE SCALE GENOMIC DNA]</scope>
    <source>
        <strain evidence="3 4">NBRC 110486</strain>
        <plasmid evidence="4">Plasmid ptb101</plasmid>
    </source>
</reference>
<dbReference type="InterPro" id="IPR036465">
    <property type="entry name" value="vWFA_dom_sf"/>
</dbReference>
<organism evidence="3 4">
    <name type="scientific">Aquabacterium olei</name>
    <dbReference type="NCBI Taxonomy" id="1296669"/>
    <lineage>
        <taxon>Bacteria</taxon>
        <taxon>Pseudomonadati</taxon>
        <taxon>Pseudomonadota</taxon>
        <taxon>Betaproteobacteria</taxon>
        <taxon>Burkholderiales</taxon>
        <taxon>Aquabacterium</taxon>
    </lineage>
</organism>
<accession>A0A2U8FWF5</accession>
<gene>
    <name evidence="3" type="ORF">DEH84_17500</name>
</gene>
<dbReference type="Pfam" id="PF00092">
    <property type="entry name" value="VWA"/>
    <property type="match status" value="1"/>
</dbReference>
<evidence type="ECO:0000259" key="2">
    <source>
        <dbReference type="PROSITE" id="PS51468"/>
    </source>
</evidence>
<dbReference type="PROSITE" id="PS50234">
    <property type="entry name" value="VWFA"/>
    <property type="match status" value="1"/>
</dbReference>
<dbReference type="Gene3D" id="3.40.50.410">
    <property type="entry name" value="von Willebrand factor, type A domain"/>
    <property type="match status" value="1"/>
</dbReference>
<evidence type="ECO:0000259" key="1">
    <source>
        <dbReference type="PROSITE" id="PS50234"/>
    </source>
</evidence>